<keyword evidence="2 8" id="KW-0121">Carboxypeptidase</keyword>
<dbReference type="GO" id="GO:0004185">
    <property type="term" value="F:serine-type carboxypeptidase activity"/>
    <property type="evidence" value="ECO:0007669"/>
    <property type="project" value="InterPro"/>
</dbReference>
<dbReference type="SUPFAM" id="SSF53474">
    <property type="entry name" value="alpha/beta-Hydrolases"/>
    <property type="match status" value="1"/>
</dbReference>
<dbReference type="GO" id="GO:0006508">
    <property type="term" value="P:proteolysis"/>
    <property type="evidence" value="ECO:0007669"/>
    <property type="project" value="UniProtKB-KW"/>
</dbReference>
<accession>A0A2G9H0V4</accession>
<evidence type="ECO:0000256" key="2">
    <source>
        <dbReference type="ARBA" id="ARBA00022645"/>
    </source>
</evidence>
<keyword evidence="4 7" id="KW-0732">Signal</keyword>
<keyword evidence="6" id="KW-0325">Glycoprotein</keyword>
<organism evidence="8 9">
    <name type="scientific">Handroanthus impetiginosus</name>
    <dbReference type="NCBI Taxonomy" id="429701"/>
    <lineage>
        <taxon>Eukaryota</taxon>
        <taxon>Viridiplantae</taxon>
        <taxon>Streptophyta</taxon>
        <taxon>Embryophyta</taxon>
        <taxon>Tracheophyta</taxon>
        <taxon>Spermatophyta</taxon>
        <taxon>Magnoliopsida</taxon>
        <taxon>eudicotyledons</taxon>
        <taxon>Gunneridae</taxon>
        <taxon>Pentapetalae</taxon>
        <taxon>asterids</taxon>
        <taxon>lamiids</taxon>
        <taxon>Lamiales</taxon>
        <taxon>Bignoniaceae</taxon>
        <taxon>Crescentiina</taxon>
        <taxon>Tabebuia alliance</taxon>
        <taxon>Handroanthus</taxon>
    </lineage>
</organism>
<feature type="chain" id="PRO_5013722054" evidence="7">
    <location>
        <begin position="21"/>
        <end position="470"/>
    </location>
</feature>
<dbReference type="AlphaFoldDB" id="A0A2G9H0V4"/>
<dbReference type="PANTHER" id="PTHR11802">
    <property type="entry name" value="SERINE PROTEASE FAMILY S10 SERINE CARBOXYPEPTIDASE"/>
    <property type="match status" value="1"/>
</dbReference>
<dbReference type="GO" id="GO:0019748">
    <property type="term" value="P:secondary metabolic process"/>
    <property type="evidence" value="ECO:0007669"/>
    <property type="project" value="TreeGrafter"/>
</dbReference>
<evidence type="ECO:0000256" key="3">
    <source>
        <dbReference type="ARBA" id="ARBA00022670"/>
    </source>
</evidence>
<protein>
    <submittedName>
        <fullName evidence="8">Serine carboxypeptidases (Lysosomal cathepsin A)</fullName>
    </submittedName>
</protein>
<reference evidence="9" key="1">
    <citation type="journal article" date="2018" name="Gigascience">
        <title>Genome assembly of the Pink Ipe (Handroanthus impetiginosus, Bignoniaceae), a highly valued, ecologically keystone Neotropical timber forest tree.</title>
        <authorList>
            <person name="Silva-Junior O.B."/>
            <person name="Grattapaglia D."/>
            <person name="Novaes E."/>
            <person name="Collevatti R.G."/>
        </authorList>
    </citation>
    <scope>NUCLEOTIDE SEQUENCE [LARGE SCALE GENOMIC DNA]</scope>
    <source>
        <strain evidence="9">cv. UFG-1</strain>
    </source>
</reference>
<dbReference type="Proteomes" id="UP000231279">
    <property type="component" value="Unassembled WGS sequence"/>
</dbReference>
<evidence type="ECO:0000256" key="1">
    <source>
        <dbReference type="ARBA" id="ARBA00009431"/>
    </source>
</evidence>
<proteinExistence type="inferred from homology"/>
<dbReference type="Pfam" id="PF00450">
    <property type="entry name" value="Peptidase_S10"/>
    <property type="match status" value="1"/>
</dbReference>
<evidence type="ECO:0000256" key="4">
    <source>
        <dbReference type="ARBA" id="ARBA00022729"/>
    </source>
</evidence>
<keyword evidence="5" id="KW-0378">Hydrolase</keyword>
<dbReference type="GO" id="GO:0016747">
    <property type="term" value="F:acyltransferase activity, transferring groups other than amino-acyl groups"/>
    <property type="evidence" value="ECO:0007669"/>
    <property type="project" value="TreeGrafter"/>
</dbReference>
<evidence type="ECO:0000313" key="8">
    <source>
        <dbReference type="EMBL" id="PIN11143.1"/>
    </source>
</evidence>
<dbReference type="InterPro" id="IPR033124">
    <property type="entry name" value="Ser_caboxypep_his_AS"/>
</dbReference>
<dbReference type="EMBL" id="NKXS01003013">
    <property type="protein sequence ID" value="PIN11143.1"/>
    <property type="molecule type" value="Genomic_DNA"/>
</dbReference>
<dbReference type="Gene3D" id="3.40.50.1820">
    <property type="entry name" value="alpha/beta hydrolase"/>
    <property type="match status" value="1"/>
</dbReference>
<comment type="similarity">
    <text evidence="1">Belongs to the peptidase S10 family.</text>
</comment>
<dbReference type="InterPro" id="IPR001563">
    <property type="entry name" value="Peptidase_S10"/>
</dbReference>
<dbReference type="PROSITE" id="PS00560">
    <property type="entry name" value="CARBOXYPEPT_SER_HIS"/>
    <property type="match status" value="1"/>
</dbReference>
<sequence length="470" mass="53325">MKSCIRLVLFSLLLIKTTSSQSIITTLPGYPGPLPFKLETGYIGVGEHDERQLFYYFIESEAEPETDPLLFWLSGGPGCSGFSGLVFEVGPLAFDLATFGGSFPSLIINPYSWTKIASIIFIDAPVGAGFSYSNASEDYLSSDTKLASDSYSFLRKWLLKHPKFLKNCLYVSGDSYGGKIIPMVTLEIAKGNEAGLQPRMLLQGYTVGNPVTDEKMDINEQIPYCHRMALISDGYFELAKSNCKGEYVNPDQNNYKCMNALKLVKKCMERLYEPHILEPLCEFLSPKPNDFPLGQLFLEEDPVDVLFLSKQERPQCRNYNYVPAYIWASNQTIQEALHIRKGTVTNWQRCNTTIAHTTLSYEKDVESVFKHHQLLNEKGFQALVYSGDHDMCIPYMSTLKWIRNLNLIVDEGWRPWYVDGQIAGYTEKYKNINQTYITFATVKGAGHTAPEYKPKECFAMIERWLSLVPL</sequence>
<feature type="signal peptide" evidence="7">
    <location>
        <begin position="1"/>
        <end position="20"/>
    </location>
</feature>
<dbReference type="FunFam" id="3.40.50.1820:FF:000072">
    <property type="entry name" value="Serine carboxypeptidase-like 19"/>
    <property type="match status" value="1"/>
</dbReference>
<dbReference type="Gene3D" id="3.40.50.12670">
    <property type="match status" value="1"/>
</dbReference>
<dbReference type="PRINTS" id="PR00724">
    <property type="entry name" value="CRBOXYPTASEC"/>
</dbReference>
<gene>
    <name evidence="8" type="ORF">CDL12_16261</name>
</gene>
<dbReference type="PANTHER" id="PTHR11802:SF224">
    <property type="entry name" value="SERINE CARBOXYPEPTIDASE-LIKE 7 ISOFORM X1"/>
    <property type="match status" value="1"/>
</dbReference>
<dbReference type="OrthoDB" id="443318at2759"/>
<name>A0A2G9H0V4_9LAMI</name>
<dbReference type="FunFam" id="3.40.50.12670:FF:000001">
    <property type="entry name" value="Carboxypeptidase"/>
    <property type="match status" value="1"/>
</dbReference>
<comment type="caution">
    <text evidence="8">The sequence shown here is derived from an EMBL/GenBank/DDBJ whole genome shotgun (WGS) entry which is preliminary data.</text>
</comment>
<evidence type="ECO:0000256" key="6">
    <source>
        <dbReference type="ARBA" id="ARBA00023180"/>
    </source>
</evidence>
<evidence type="ECO:0000313" key="9">
    <source>
        <dbReference type="Proteomes" id="UP000231279"/>
    </source>
</evidence>
<evidence type="ECO:0000256" key="5">
    <source>
        <dbReference type="ARBA" id="ARBA00022801"/>
    </source>
</evidence>
<keyword evidence="9" id="KW-1185">Reference proteome</keyword>
<evidence type="ECO:0000256" key="7">
    <source>
        <dbReference type="SAM" id="SignalP"/>
    </source>
</evidence>
<keyword evidence="3" id="KW-0645">Protease</keyword>
<dbReference type="InterPro" id="IPR029058">
    <property type="entry name" value="AB_hydrolase_fold"/>
</dbReference>